<dbReference type="GO" id="GO:0048367">
    <property type="term" value="P:shoot system development"/>
    <property type="evidence" value="ECO:0007669"/>
    <property type="project" value="InterPro"/>
</dbReference>
<dbReference type="GO" id="GO:0048364">
    <property type="term" value="P:root development"/>
    <property type="evidence" value="ECO:0007669"/>
    <property type="project" value="InterPro"/>
</dbReference>
<dbReference type="PANTHER" id="PTHR33070:SF49">
    <property type="entry name" value="OS06G0725500 PROTEIN"/>
    <property type="match status" value="1"/>
</dbReference>
<dbReference type="InterPro" id="IPR004320">
    <property type="entry name" value="BPS1_pln"/>
</dbReference>
<dbReference type="EMBL" id="CAWUPB010001173">
    <property type="protein sequence ID" value="CAK7346053.1"/>
    <property type="molecule type" value="Genomic_DNA"/>
</dbReference>
<protein>
    <submittedName>
        <fullName evidence="1">Uncharacterized protein</fullName>
    </submittedName>
</protein>
<proteinExistence type="predicted"/>
<comment type="caution">
    <text evidence="1">The sequence shown here is derived from an EMBL/GenBank/DDBJ whole genome shotgun (WGS) entry which is preliminary data.</text>
</comment>
<dbReference type="Proteomes" id="UP001314170">
    <property type="component" value="Unassembled WGS sequence"/>
</dbReference>
<dbReference type="AlphaFoldDB" id="A0AAV1S6S7"/>
<organism evidence="1 2">
    <name type="scientific">Dovyalis caffra</name>
    <dbReference type="NCBI Taxonomy" id="77055"/>
    <lineage>
        <taxon>Eukaryota</taxon>
        <taxon>Viridiplantae</taxon>
        <taxon>Streptophyta</taxon>
        <taxon>Embryophyta</taxon>
        <taxon>Tracheophyta</taxon>
        <taxon>Spermatophyta</taxon>
        <taxon>Magnoliopsida</taxon>
        <taxon>eudicotyledons</taxon>
        <taxon>Gunneridae</taxon>
        <taxon>Pentapetalae</taxon>
        <taxon>rosids</taxon>
        <taxon>fabids</taxon>
        <taxon>Malpighiales</taxon>
        <taxon>Salicaceae</taxon>
        <taxon>Flacourtieae</taxon>
        <taxon>Dovyalis</taxon>
    </lineage>
</organism>
<sequence length="301" mass="33759">MVGVFKRSLSFPNKIPSRTPSKPSISYHNRSISLPCRSHPLISQLQNEIDELKTWSSKAENRTSVWLCDGLSRLKDVQDSLDDILQLPQTQDSLRRQPKWVEKLLEDFLRFVDVYGIFQTLVLAVKDDQLAARVAIRKKDDSKIALYIKSRKKTAKEIAKLVYTVRCIAGCPFPGLDSGLSVGDTELVGVIIDVIEVSVLVSAALFNGISSSFASRKSSWIGLRLPKKAKKVKIDEGIQEFQEIGVESLWGLRKKGDEEVRMVLKRMQELEGCIGDIETGGERVFRSLLNTRVSLLNSLAL</sequence>
<dbReference type="PANTHER" id="PTHR33070">
    <property type="entry name" value="OS06G0725500 PROTEIN"/>
    <property type="match status" value="1"/>
</dbReference>
<name>A0AAV1S6S7_9ROSI</name>
<dbReference type="Pfam" id="PF03087">
    <property type="entry name" value="BPS1"/>
    <property type="match status" value="1"/>
</dbReference>
<gene>
    <name evidence="1" type="ORF">DCAF_LOCUS18723</name>
</gene>
<accession>A0AAV1S6S7</accession>
<reference evidence="1 2" key="1">
    <citation type="submission" date="2024-01" db="EMBL/GenBank/DDBJ databases">
        <authorList>
            <person name="Waweru B."/>
        </authorList>
    </citation>
    <scope>NUCLEOTIDE SEQUENCE [LARGE SCALE GENOMIC DNA]</scope>
</reference>
<keyword evidence="2" id="KW-1185">Reference proteome</keyword>
<evidence type="ECO:0000313" key="1">
    <source>
        <dbReference type="EMBL" id="CAK7346053.1"/>
    </source>
</evidence>
<evidence type="ECO:0000313" key="2">
    <source>
        <dbReference type="Proteomes" id="UP001314170"/>
    </source>
</evidence>